<dbReference type="PANTHER" id="PTHR33154">
    <property type="entry name" value="TRANSCRIPTIONAL REGULATOR, ARSR FAMILY"/>
    <property type="match status" value="1"/>
</dbReference>
<dbReference type="Gene3D" id="1.10.10.10">
    <property type="entry name" value="Winged helix-like DNA-binding domain superfamily/Winged helix DNA-binding domain"/>
    <property type="match status" value="1"/>
</dbReference>
<dbReference type="Pfam" id="PF12840">
    <property type="entry name" value="HTH_20"/>
    <property type="match status" value="1"/>
</dbReference>
<evidence type="ECO:0000259" key="4">
    <source>
        <dbReference type="SMART" id="SM00418"/>
    </source>
</evidence>
<reference evidence="5 6" key="1">
    <citation type="submission" date="2020-07" db="EMBL/GenBank/DDBJ databases">
        <title>Sequencing the genomes of 1000 actinobacteria strains.</title>
        <authorList>
            <person name="Klenk H.-P."/>
        </authorList>
    </citation>
    <scope>NUCLEOTIDE SEQUENCE [LARGE SCALE GENOMIC DNA]</scope>
    <source>
        <strain evidence="5 6">DSM 103833</strain>
    </source>
</reference>
<keyword evidence="1" id="KW-0805">Transcription regulation</keyword>
<keyword evidence="6" id="KW-1185">Reference proteome</keyword>
<protein>
    <submittedName>
        <fullName evidence="5">Putative ArsR family transcriptional regulator</fullName>
    </submittedName>
</protein>
<evidence type="ECO:0000256" key="2">
    <source>
        <dbReference type="ARBA" id="ARBA00023125"/>
    </source>
</evidence>
<dbReference type="RefSeq" id="WP_179666805.1">
    <property type="nucleotide sequence ID" value="NZ_JACCFP010000001.1"/>
</dbReference>
<dbReference type="PANTHER" id="PTHR33154:SF33">
    <property type="entry name" value="TRANSCRIPTIONAL REPRESSOR SDPR"/>
    <property type="match status" value="1"/>
</dbReference>
<evidence type="ECO:0000256" key="1">
    <source>
        <dbReference type="ARBA" id="ARBA00023015"/>
    </source>
</evidence>
<evidence type="ECO:0000313" key="5">
    <source>
        <dbReference type="EMBL" id="NYJ00178.1"/>
    </source>
</evidence>
<comment type="caution">
    <text evidence="5">The sequence shown here is derived from an EMBL/GenBank/DDBJ whole genome shotgun (WGS) entry which is preliminary data.</text>
</comment>
<organism evidence="5 6">
    <name type="scientific">Nocardioides thalensis</name>
    <dbReference type="NCBI Taxonomy" id="1914755"/>
    <lineage>
        <taxon>Bacteria</taxon>
        <taxon>Bacillati</taxon>
        <taxon>Actinomycetota</taxon>
        <taxon>Actinomycetes</taxon>
        <taxon>Propionibacteriales</taxon>
        <taxon>Nocardioidaceae</taxon>
        <taxon>Nocardioides</taxon>
    </lineage>
</organism>
<dbReference type="InterPro" id="IPR036388">
    <property type="entry name" value="WH-like_DNA-bd_sf"/>
</dbReference>
<dbReference type="SMART" id="SM00418">
    <property type="entry name" value="HTH_ARSR"/>
    <property type="match status" value="1"/>
</dbReference>
<keyword evidence="2" id="KW-0238">DNA-binding</keyword>
<dbReference type="SUPFAM" id="SSF46785">
    <property type="entry name" value="Winged helix' DNA-binding domain"/>
    <property type="match status" value="1"/>
</dbReference>
<sequence length="182" mass="20654">MPSIDKIRAIHHPTRRRIIDYLGVNGPAQVGALADALGQQVGSISHHLRVLERQDVVARVPELAHDRRTSWWRLESSSISWSVDDFATVVDRMTARAAQRANIDHQLRKLAEWMRRADDSSQEWREAATSSDLGTVATAAELKELGRRLLETAAEWSSEIDRDDGQEREPVFLFLHAFPTRP</sequence>
<dbReference type="InterPro" id="IPR051081">
    <property type="entry name" value="HTH_MetalResp_TranReg"/>
</dbReference>
<evidence type="ECO:0000313" key="6">
    <source>
        <dbReference type="Proteomes" id="UP000530424"/>
    </source>
</evidence>
<dbReference type="GO" id="GO:0003677">
    <property type="term" value="F:DNA binding"/>
    <property type="evidence" value="ECO:0007669"/>
    <property type="project" value="UniProtKB-KW"/>
</dbReference>
<dbReference type="GO" id="GO:0003700">
    <property type="term" value="F:DNA-binding transcription factor activity"/>
    <property type="evidence" value="ECO:0007669"/>
    <property type="project" value="InterPro"/>
</dbReference>
<dbReference type="InterPro" id="IPR036390">
    <property type="entry name" value="WH_DNA-bd_sf"/>
</dbReference>
<keyword evidence="3" id="KW-0804">Transcription</keyword>
<accession>A0A853C0P0</accession>
<evidence type="ECO:0000256" key="3">
    <source>
        <dbReference type="ARBA" id="ARBA00023163"/>
    </source>
</evidence>
<dbReference type="InterPro" id="IPR011991">
    <property type="entry name" value="ArsR-like_HTH"/>
</dbReference>
<gene>
    <name evidence="5" type="ORF">HNR19_000876</name>
</gene>
<dbReference type="Proteomes" id="UP000530424">
    <property type="component" value="Unassembled WGS sequence"/>
</dbReference>
<dbReference type="CDD" id="cd00090">
    <property type="entry name" value="HTH_ARSR"/>
    <property type="match status" value="1"/>
</dbReference>
<feature type="domain" description="HTH arsR-type" evidence="4">
    <location>
        <begin position="5"/>
        <end position="98"/>
    </location>
</feature>
<dbReference type="AlphaFoldDB" id="A0A853C0P0"/>
<name>A0A853C0P0_9ACTN</name>
<dbReference type="EMBL" id="JACCFP010000001">
    <property type="protein sequence ID" value="NYJ00178.1"/>
    <property type="molecule type" value="Genomic_DNA"/>
</dbReference>
<proteinExistence type="predicted"/>
<dbReference type="InterPro" id="IPR001845">
    <property type="entry name" value="HTH_ArsR_DNA-bd_dom"/>
</dbReference>